<proteinExistence type="predicted"/>
<gene>
    <name evidence="2" type="ORF">AAM4_1436</name>
</gene>
<organism evidence="2">
    <name type="scientific">Actinomyces succiniciruminis</name>
    <dbReference type="NCBI Taxonomy" id="1522002"/>
    <lineage>
        <taxon>Bacteria</taxon>
        <taxon>Bacillati</taxon>
        <taxon>Actinomycetota</taxon>
        <taxon>Actinomycetes</taxon>
        <taxon>Actinomycetales</taxon>
        <taxon>Actinomycetaceae</taxon>
        <taxon>Actinomyces</taxon>
    </lineage>
</organism>
<keyword evidence="1" id="KW-1133">Transmembrane helix</keyword>
<dbReference type="AlphaFoldDB" id="A0A1L7RP40"/>
<sequence>MNGAVITSEDLRAAHLGTVASTISRLAAAQQQAVTWALTISAAMTTASVALDSPLPAVAGIVACTALWMTHAVHLTAERAWRTHYADILDGGPVTATPRELLGPSWSHVGTWRAALSWSVAPLHGAITASLLVIAALVFLI</sequence>
<protein>
    <submittedName>
        <fullName evidence="2">Uncharacterized protein</fullName>
    </submittedName>
</protein>
<feature type="transmembrane region" description="Helical" evidence="1">
    <location>
        <begin position="57"/>
        <end position="77"/>
    </location>
</feature>
<accession>A0A1L7RP40</accession>
<keyword evidence="1" id="KW-0472">Membrane</keyword>
<reference evidence="2" key="1">
    <citation type="submission" date="2014-07" db="EMBL/GenBank/DDBJ databases">
        <authorList>
            <person name="Zhang J.E."/>
            <person name="Yang H."/>
            <person name="Guo J."/>
            <person name="Deng Z."/>
            <person name="Luo H."/>
            <person name="Luo M."/>
            <person name="Zhao B."/>
        </authorList>
    </citation>
    <scope>NUCLEOTIDE SEQUENCE</scope>
    <source>
        <strain evidence="2">AM4</strain>
    </source>
</reference>
<evidence type="ECO:0000313" key="2">
    <source>
        <dbReference type="EMBL" id="CED91268.1"/>
    </source>
</evidence>
<dbReference type="EMBL" id="LK995499">
    <property type="protein sequence ID" value="CED91268.1"/>
    <property type="molecule type" value="Genomic_DNA"/>
</dbReference>
<evidence type="ECO:0000256" key="1">
    <source>
        <dbReference type="SAM" id="Phobius"/>
    </source>
</evidence>
<feature type="transmembrane region" description="Helical" evidence="1">
    <location>
        <begin position="115"/>
        <end position="140"/>
    </location>
</feature>
<name>A0A1L7RP40_9ACTO</name>
<dbReference type="RefSeq" id="WP_210580076.1">
    <property type="nucleotide sequence ID" value="NZ_LK995499.1"/>
</dbReference>
<keyword evidence="1" id="KW-0812">Transmembrane</keyword>